<keyword evidence="8" id="KW-1133">Transmembrane helix</keyword>
<keyword evidence="1" id="KW-0813">Transport</keyword>
<dbReference type="Proteomes" id="UP000193136">
    <property type="component" value="Unassembled WGS sequence"/>
</dbReference>
<keyword evidence="7" id="KW-0175">Coiled coil</keyword>
<dbReference type="GO" id="GO:0046872">
    <property type="term" value="F:metal ion binding"/>
    <property type="evidence" value="ECO:0007669"/>
    <property type="project" value="UniProtKB-KW"/>
</dbReference>
<evidence type="ECO:0000256" key="6">
    <source>
        <dbReference type="PROSITE-ProRule" id="PRU00433"/>
    </source>
</evidence>
<organism evidence="10 11">
    <name type="scientific">Geothermobacter hydrogeniphilus</name>
    <dbReference type="NCBI Taxonomy" id="1969733"/>
    <lineage>
        <taxon>Bacteria</taxon>
        <taxon>Pseudomonadati</taxon>
        <taxon>Thermodesulfobacteriota</taxon>
        <taxon>Desulfuromonadia</taxon>
        <taxon>Desulfuromonadales</taxon>
        <taxon>Geothermobacteraceae</taxon>
        <taxon>Geothermobacter</taxon>
    </lineage>
</organism>
<feature type="domain" description="Cytochrome c" evidence="9">
    <location>
        <begin position="451"/>
        <end position="541"/>
    </location>
</feature>
<keyword evidence="2 6" id="KW-0349">Heme</keyword>
<dbReference type="SUPFAM" id="SSF48695">
    <property type="entry name" value="Multiheme cytochromes"/>
    <property type="match status" value="1"/>
</dbReference>
<dbReference type="SUPFAM" id="SSF46626">
    <property type="entry name" value="Cytochrome c"/>
    <property type="match status" value="4"/>
</dbReference>
<evidence type="ECO:0000256" key="4">
    <source>
        <dbReference type="ARBA" id="ARBA00022982"/>
    </source>
</evidence>
<evidence type="ECO:0000256" key="5">
    <source>
        <dbReference type="ARBA" id="ARBA00023004"/>
    </source>
</evidence>
<dbReference type="InterPro" id="IPR009056">
    <property type="entry name" value="Cyt_c-like_dom"/>
</dbReference>
<evidence type="ECO:0000256" key="7">
    <source>
        <dbReference type="SAM" id="Coils"/>
    </source>
</evidence>
<keyword evidence="4" id="KW-0249">Electron transport</keyword>
<dbReference type="AlphaFoldDB" id="A0A1X0Y5Z4"/>
<evidence type="ECO:0000313" key="11">
    <source>
        <dbReference type="Proteomes" id="UP000193136"/>
    </source>
</evidence>
<comment type="caution">
    <text evidence="10">The sequence shown here is derived from an EMBL/GenBank/DDBJ whole genome shotgun (WGS) entry which is preliminary data.</text>
</comment>
<proteinExistence type="predicted"/>
<evidence type="ECO:0000256" key="8">
    <source>
        <dbReference type="SAM" id="Phobius"/>
    </source>
</evidence>
<dbReference type="InterPro" id="IPR036280">
    <property type="entry name" value="Multihaem_cyt_sf"/>
</dbReference>
<gene>
    <name evidence="10" type="ORF">B5V00_07980</name>
</gene>
<dbReference type="GO" id="GO:0009055">
    <property type="term" value="F:electron transfer activity"/>
    <property type="evidence" value="ECO:0007669"/>
    <property type="project" value="InterPro"/>
</dbReference>
<dbReference type="STRING" id="1969733.B5V00_07980"/>
<keyword evidence="3 6" id="KW-0479">Metal-binding</keyword>
<feature type="domain" description="Cytochrome c" evidence="9">
    <location>
        <begin position="141"/>
        <end position="223"/>
    </location>
</feature>
<dbReference type="PANTHER" id="PTHR37823">
    <property type="entry name" value="CYTOCHROME C-553-LIKE"/>
    <property type="match status" value="1"/>
</dbReference>
<sequence length="546" mass="59842">MAIMNQPSPPRWVTPLYIAALAAALAVLGTILFMGISHNPWPLDGDIADVTINLGGTPVREHCTSCHPEGSTATGSPHPDIAPHETAELGCTGCHLGEGMALDLVVSHGLPGNGARAILKKKDIQASCYRCHPLQPLAGAEKAWNGYRLYLQKGCDSCHPLAGLQQSGRYAPDLTAVGDHLGIDQLVTAIRDPDREPVNSTMPRYPLSKRQARNIALFLKSRTARPLFQTPMAQLQKKSLLQPDDLFPGSEQLSPGQALLQRKRCIACHRYNRDDGRIGPDLSYSGLLRTDKYLADFPGDPTALIGGTRMPAIRLTATEQRLLVKELRQNADRLQQTRLAKAAEGRDLYMLLCQRCHAADGNGLGPIAANLAQMPRAFANNRNFFADKSDKELQQSLAQGIPGTSMPGFARLLSPERREMLLNLLFKAFIGGDRYAKRRLPELPPKPEFALTAAAGQQLFQQYCIRCHGRSGTGRGPDAARLRLQPSPRNLTNTGYLVSRSDNQLLRAITYGVPGTAMPSWLGELNEQQIWALLREVRRLSMGEQP</sequence>
<reference evidence="10 11" key="1">
    <citation type="submission" date="2017-03" db="EMBL/GenBank/DDBJ databases">
        <title>Genome sequence of Geothermobacter sp. EPR-M, Deep-Sea Iron Reducer.</title>
        <authorList>
            <person name="Tully B."/>
            <person name="Savalia P."/>
            <person name="Abuyen K."/>
            <person name="Baughan C."/>
            <person name="Romero E."/>
            <person name="Ronkowski C."/>
            <person name="Torres B."/>
            <person name="Tremblay J."/>
            <person name="Trujillo A."/>
            <person name="Tyler M."/>
            <person name="Perez-Rodriguez I."/>
            <person name="Amend J."/>
        </authorList>
    </citation>
    <scope>NUCLEOTIDE SEQUENCE [LARGE SCALE GENOMIC DNA]</scope>
    <source>
        <strain evidence="10 11">EPR-M</strain>
    </source>
</reference>
<dbReference type="GO" id="GO:0020037">
    <property type="term" value="F:heme binding"/>
    <property type="evidence" value="ECO:0007669"/>
    <property type="project" value="InterPro"/>
</dbReference>
<dbReference type="InterPro" id="IPR036909">
    <property type="entry name" value="Cyt_c-like_dom_sf"/>
</dbReference>
<feature type="domain" description="Cytochrome c" evidence="9">
    <location>
        <begin position="251"/>
        <end position="331"/>
    </location>
</feature>
<keyword evidence="11" id="KW-1185">Reference proteome</keyword>
<name>A0A1X0Y5Z4_9BACT</name>
<dbReference type="Pfam" id="PF13442">
    <property type="entry name" value="Cytochrome_CBB3"/>
    <property type="match status" value="2"/>
</dbReference>
<protein>
    <recommendedName>
        <fullName evidence="9">Cytochrome c domain-containing protein</fullName>
    </recommendedName>
</protein>
<evidence type="ECO:0000256" key="3">
    <source>
        <dbReference type="ARBA" id="ARBA00022723"/>
    </source>
</evidence>
<feature type="domain" description="Cytochrome c" evidence="9">
    <location>
        <begin position="340"/>
        <end position="429"/>
    </location>
</feature>
<dbReference type="PROSITE" id="PS51007">
    <property type="entry name" value="CYTC"/>
    <property type="match status" value="4"/>
</dbReference>
<evidence type="ECO:0000259" key="9">
    <source>
        <dbReference type="PROSITE" id="PS51007"/>
    </source>
</evidence>
<keyword evidence="5 6" id="KW-0408">Iron</keyword>
<keyword evidence="8" id="KW-0812">Transmembrane</keyword>
<dbReference type="PANTHER" id="PTHR37823:SF1">
    <property type="entry name" value="CYTOCHROME C-553-LIKE"/>
    <property type="match status" value="1"/>
</dbReference>
<dbReference type="EMBL" id="NAAD01000008">
    <property type="protein sequence ID" value="ORJ60492.1"/>
    <property type="molecule type" value="Genomic_DNA"/>
</dbReference>
<accession>A0A1X0Y5Z4</accession>
<feature type="transmembrane region" description="Helical" evidence="8">
    <location>
        <begin position="12"/>
        <end position="36"/>
    </location>
</feature>
<evidence type="ECO:0000256" key="2">
    <source>
        <dbReference type="ARBA" id="ARBA00022617"/>
    </source>
</evidence>
<dbReference type="InterPro" id="IPR051811">
    <property type="entry name" value="Cytochrome_c550/c551-like"/>
</dbReference>
<feature type="coiled-coil region" evidence="7">
    <location>
        <begin position="317"/>
        <end position="344"/>
    </location>
</feature>
<keyword evidence="8" id="KW-0472">Membrane</keyword>
<evidence type="ECO:0000256" key="1">
    <source>
        <dbReference type="ARBA" id="ARBA00022448"/>
    </source>
</evidence>
<dbReference type="Gene3D" id="1.10.760.10">
    <property type="entry name" value="Cytochrome c-like domain"/>
    <property type="match status" value="4"/>
</dbReference>
<evidence type="ECO:0000313" key="10">
    <source>
        <dbReference type="EMBL" id="ORJ60492.1"/>
    </source>
</evidence>